<dbReference type="GeneID" id="59350419"/>
<gene>
    <name evidence="1" type="ORF">MIND_01136000</name>
</gene>
<comment type="caution">
    <text evidence="1">The sequence shown here is derived from an EMBL/GenBank/DDBJ whole genome shotgun (WGS) entry which is preliminary data.</text>
</comment>
<evidence type="ECO:0000313" key="1">
    <source>
        <dbReference type="EMBL" id="KAF7293572.1"/>
    </source>
</evidence>
<dbReference type="Proteomes" id="UP000636479">
    <property type="component" value="Unassembled WGS sequence"/>
</dbReference>
<keyword evidence="2" id="KW-1185">Reference proteome</keyword>
<name>A0A8H6S715_9AGAR</name>
<accession>A0A8H6S715</accession>
<dbReference type="RefSeq" id="XP_037215735.1">
    <property type="nucleotide sequence ID" value="XM_037367903.1"/>
</dbReference>
<dbReference type="AlphaFoldDB" id="A0A8H6S715"/>
<dbReference type="OrthoDB" id="2976650at2759"/>
<organism evidence="1 2">
    <name type="scientific">Mycena indigotica</name>
    <dbReference type="NCBI Taxonomy" id="2126181"/>
    <lineage>
        <taxon>Eukaryota</taxon>
        <taxon>Fungi</taxon>
        <taxon>Dikarya</taxon>
        <taxon>Basidiomycota</taxon>
        <taxon>Agaricomycotina</taxon>
        <taxon>Agaricomycetes</taxon>
        <taxon>Agaricomycetidae</taxon>
        <taxon>Agaricales</taxon>
        <taxon>Marasmiineae</taxon>
        <taxon>Mycenaceae</taxon>
        <taxon>Mycena</taxon>
    </lineage>
</organism>
<dbReference type="EMBL" id="JACAZF010000010">
    <property type="protein sequence ID" value="KAF7293572.1"/>
    <property type="molecule type" value="Genomic_DNA"/>
</dbReference>
<sequence>MLAMWQKKTGQIVRPTYGEILACGALKKYNANGKVNKALTRLYRILVAESAYLIWQLRLEHRIKRDGLDPASEQEIHNRWYKQIDLRLELDRQLTNRSKWRKKALPPALVINTWRGVLAKEDTLPADWTNPAAELQVLVGREVTMMG</sequence>
<proteinExistence type="predicted"/>
<protein>
    <submittedName>
        <fullName evidence="1">Uncharacterized protein</fullName>
    </submittedName>
</protein>
<reference evidence="1" key="1">
    <citation type="submission" date="2020-05" db="EMBL/GenBank/DDBJ databases">
        <title>Mycena genomes resolve the evolution of fungal bioluminescence.</title>
        <authorList>
            <person name="Tsai I.J."/>
        </authorList>
    </citation>
    <scope>NUCLEOTIDE SEQUENCE</scope>
    <source>
        <strain evidence="1">171206Taipei</strain>
    </source>
</reference>
<evidence type="ECO:0000313" key="2">
    <source>
        <dbReference type="Proteomes" id="UP000636479"/>
    </source>
</evidence>